<sequence>MRSPQYGPRPRYSRFNTWHHEWLLNDRSAFPWEPQYPTSQTGFSTYNHPSSFDNPCFSSSSPSSSSGISASSRLSSYSPHSPLSTSPSMHLCDQDQPKDKNYIFSSGRQRFSRINFPNTRADLDTKKEPYLTKSSPSYQSPNSANDQSPCEIRPRDHSSP</sequence>
<feature type="compositionally biased region" description="Basic and acidic residues" evidence="1">
    <location>
        <begin position="92"/>
        <end position="101"/>
    </location>
</feature>
<feature type="compositionally biased region" description="Basic and acidic residues" evidence="1">
    <location>
        <begin position="121"/>
        <end position="130"/>
    </location>
</feature>
<name>A0A3S5CRE3_9PLAT</name>
<protein>
    <submittedName>
        <fullName evidence="2">Uncharacterized protein</fullName>
    </submittedName>
</protein>
<evidence type="ECO:0000313" key="2">
    <source>
        <dbReference type="EMBL" id="VEL30251.1"/>
    </source>
</evidence>
<evidence type="ECO:0000313" key="3">
    <source>
        <dbReference type="Proteomes" id="UP000784294"/>
    </source>
</evidence>
<proteinExistence type="predicted"/>
<dbReference type="AlphaFoldDB" id="A0A3S5CRE3"/>
<feature type="non-terminal residue" evidence="2">
    <location>
        <position position="1"/>
    </location>
</feature>
<organism evidence="2 3">
    <name type="scientific">Protopolystoma xenopodis</name>
    <dbReference type="NCBI Taxonomy" id="117903"/>
    <lineage>
        <taxon>Eukaryota</taxon>
        <taxon>Metazoa</taxon>
        <taxon>Spiralia</taxon>
        <taxon>Lophotrochozoa</taxon>
        <taxon>Platyhelminthes</taxon>
        <taxon>Monogenea</taxon>
        <taxon>Polyopisthocotylea</taxon>
        <taxon>Polystomatidea</taxon>
        <taxon>Polystomatidae</taxon>
        <taxon>Protopolystoma</taxon>
    </lineage>
</organism>
<accession>A0A3S5CRE3</accession>
<feature type="compositionally biased region" description="Polar residues" evidence="1">
    <location>
        <begin position="132"/>
        <end position="148"/>
    </location>
</feature>
<gene>
    <name evidence="2" type="ORF">PXEA_LOCUS23691</name>
</gene>
<dbReference type="Proteomes" id="UP000784294">
    <property type="component" value="Unassembled WGS sequence"/>
</dbReference>
<comment type="caution">
    <text evidence="2">The sequence shown here is derived from an EMBL/GenBank/DDBJ whole genome shotgun (WGS) entry which is preliminary data.</text>
</comment>
<feature type="region of interest" description="Disordered" evidence="1">
    <location>
        <begin position="55"/>
        <end position="160"/>
    </location>
</feature>
<evidence type="ECO:0000256" key="1">
    <source>
        <dbReference type="SAM" id="MobiDB-lite"/>
    </source>
</evidence>
<dbReference type="EMBL" id="CAAALY010110721">
    <property type="protein sequence ID" value="VEL30251.1"/>
    <property type="molecule type" value="Genomic_DNA"/>
</dbReference>
<reference evidence="2" key="1">
    <citation type="submission" date="2018-11" db="EMBL/GenBank/DDBJ databases">
        <authorList>
            <consortium name="Pathogen Informatics"/>
        </authorList>
    </citation>
    <scope>NUCLEOTIDE SEQUENCE</scope>
</reference>
<feature type="compositionally biased region" description="Low complexity" evidence="1">
    <location>
        <begin position="55"/>
        <end position="88"/>
    </location>
</feature>
<keyword evidence="3" id="KW-1185">Reference proteome</keyword>